<keyword evidence="2" id="KW-0472">Membrane</keyword>
<feature type="transmembrane region" description="Helical" evidence="2">
    <location>
        <begin position="7"/>
        <end position="25"/>
    </location>
</feature>
<comment type="caution">
    <text evidence="4">The sequence shown here is derived from an EMBL/GenBank/DDBJ whole genome shotgun (WGS) entry which is preliminary data.</text>
</comment>
<gene>
    <name evidence="4" type="ORF">CYMTET_32140</name>
</gene>
<keyword evidence="5" id="KW-1185">Reference proteome</keyword>
<proteinExistence type="predicted"/>
<evidence type="ECO:0000256" key="2">
    <source>
        <dbReference type="SAM" id="Phobius"/>
    </source>
</evidence>
<dbReference type="PANTHER" id="PTHR13527">
    <property type="entry name" value="SAYSVFN DOMAIN-CONTAINING PROTEIN 1"/>
    <property type="match status" value="1"/>
</dbReference>
<evidence type="ECO:0000259" key="3">
    <source>
        <dbReference type="Pfam" id="PF10260"/>
    </source>
</evidence>
<dbReference type="InterPro" id="IPR039159">
    <property type="entry name" value="SAYSD1"/>
</dbReference>
<feature type="domain" description="SAYSvFN" evidence="3">
    <location>
        <begin position="21"/>
        <end position="83"/>
    </location>
</feature>
<sequence length="139" mass="14892">MVVRGGAFGRGHYGALFAVFVLLAFAGAHELLAPALCIAIIALIYIFGLREKWDNEVSAYSVFNKGGARLAGTFTAEQFDSRMRSEAPHEVALEGVVARPEGKQRSSSRVGRGPNTSADVLTNMRHKAAEAAIRRTSAS</sequence>
<evidence type="ECO:0000313" key="5">
    <source>
        <dbReference type="Proteomes" id="UP001190700"/>
    </source>
</evidence>
<dbReference type="InterPro" id="IPR019387">
    <property type="entry name" value="SAYSvFN_dom"/>
</dbReference>
<accession>A0AAE0FFL0</accession>
<organism evidence="4 5">
    <name type="scientific">Cymbomonas tetramitiformis</name>
    <dbReference type="NCBI Taxonomy" id="36881"/>
    <lineage>
        <taxon>Eukaryota</taxon>
        <taxon>Viridiplantae</taxon>
        <taxon>Chlorophyta</taxon>
        <taxon>Pyramimonadophyceae</taxon>
        <taxon>Pyramimonadales</taxon>
        <taxon>Pyramimonadaceae</taxon>
        <taxon>Cymbomonas</taxon>
    </lineage>
</organism>
<reference evidence="4 5" key="1">
    <citation type="journal article" date="2015" name="Genome Biol. Evol.">
        <title>Comparative Genomics of a Bacterivorous Green Alga Reveals Evolutionary Causalities and Consequences of Phago-Mixotrophic Mode of Nutrition.</title>
        <authorList>
            <person name="Burns J.A."/>
            <person name="Paasch A."/>
            <person name="Narechania A."/>
            <person name="Kim E."/>
        </authorList>
    </citation>
    <scope>NUCLEOTIDE SEQUENCE [LARGE SCALE GENOMIC DNA]</scope>
    <source>
        <strain evidence="4 5">PLY_AMNH</strain>
    </source>
</reference>
<evidence type="ECO:0000313" key="4">
    <source>
        <dbReference type="EMBL" id="KAK3258834.1"/>
    </source>
</evidence>
<dbReference type="Pfam" id="PF10260">
    <property type="entry name" value="SAYSvFN"/>
    <property type="match status" value="1"/>
</dbReference>
<feature type="region of interest" description="Disordered" evidence="1">
    <location>
        <begin position="98"/>
        <end position="120"/>
    </location>
</feature>
<dbReference type="EMBL" id="LGRX02019236">
    <property type="protein sequence ID" value="KAK3258834.1"/>
    <property type="molecule type" value="Genomic_DNA"/>
</dbReference>
<keyword evidence="2" id="KW-1133">Transmembrane helix</keyword>
<protein>
    <recommendedName>
        <fullName evidence="3">SAYSvFN domain-containing protein</fullName>
    </recommendedName>
</protein>
<dbReference type="PANTHER" id="PTHR13527:SF0">
    <property type="entry name" value="SAYSVFN DOMAIN-CONTAINING PROTEIN 1"/>
    <property type="match status" value="1"/>
</dbReference>
<feature type="compositionally biased region" description="Polar residues" evidence="1">
    <location>
        <begin position="105"/>
        <end position="120"/>
    </location>
</feature>
<feature type="transmembrane region" description="Helical" evidence="2">
    <location>
        <begin position="31"/>
        <end position="49"/>
    </location>
</feature>
<dbReference type="Proteomes" id="UP001190700">
    <property type="component" value="Unassembled WGS sequence"/>
</dbReference>
<keyword evidence="2" id="KW-0812">Transmembrane</keyword>
<evidence type="ECO:0000256" key="1">
    <source>
        <dbReference type="SAM" id="MobiDB-lite"/>
    </source>
</evidence>
<dbReference type="AlphaFoldDB" id="A0AAE0FFL0"/>
<name>A0AAE0FFL0_9CHLO</name>